<evidence type="ECO:0000313" key="3">
    <source>
        <dbReference type="EMBL" id="GGJ89611.1"/>
    </source>
</evidence>
<name>A0A917UWD7_9DEIO</name>
<feature type="signal peptide" evidence="2">
    <location>
        <begin position="1"/>
        <end position="27"/>
    </location>
</feature>
<sequence>MDYSGTGMKNFTFVLLAAVLTLAPALADSTHGDAGHPHKGSICHATHSSKNPYVLITVDRSADSAHLAHQDTQDDVYNRNLNTRSGPTDEQTCIDNLGDIQ</sequence>
<feature type="compositionally biased region" description="Polar residues" evidence="1">
    <location>
        <begin position="79"/>
        <end position="94"/>
    </location>
</feature>
<organism evidence="3 4">
    <name type="scientific">Deinococcus aquiradiocola</name>
    <dbReference type="NCBI Taxonomy" id="393059"/>
    <lineage>
        <taxon>Bacteria</taxon>
        <taxon>Thermotogati</taxon>
        <taxon>Deinococcota</taxon>
        <taxon>Deinococci</taxon>
        <taxon>Deinococcales</taxon>
        <taxon>Deinococcaceae</taxon>
        <taxon>Deinococcus</taxon>
    </lineage>
</organism>
<protein>
    <recommendedName>
        <fullName evidence="5">Secreted protein</fullName>
    </recommendedName>
</protein>
<feature type="chain" id="PRO_5037916693" description="Secreted protein" evidence="2">
    <location>
        <begin position="28"/>
        <end position="101"/>
    </location>
</feature>
<reference evidence="3" key="2">
    <citation type="submission" date="2020-09" db="EMBL/GenBank/DDBJ databases">
        <authorList>
            <person name="Sun Q."/>
            <person name="Ohkuma M."/>
        </authorList>
    </citation>
    <scope>NUCLEOTIDE SEQUENCE</scope>
    <source>
        <strain evidence="3">JCM 14371</strain>
    </source>
</reference>
<reference evidence="3" key="1">
    <citation type="journal article" date="2014" name="Int. J. Syst. Evol. Microbiol.">
        <title>Complete genome sequence of Corynebacterium casei LMG S-19264T (=DSM 44701T), isolated from a smear-ripened cheese.</title>
        <authorList>
            <consortium name="US DOE Joint Genome Institute (JGI-PGF)"/>
            <person name="Walter F."/>
            <person name="Albersmeier A."/>
            <person name="Kalinowski J."/>
            <person name="Ruckert C."/>
        </authorList>
    </citation>
    <scope>NUCLEOTIDE SEQUENCE</scope>
    <source>
        <strain evidence="3">JCM 14371</strain>
    </source>
</reference>
<evidence type="ECO:0000313" key="4">
    <source>
        <dbReference type="Proteomes" id="UP000635726"/>
    </source>
</evidence>
<keyword evidence="2" id="KW-0732">Signal</keyword>
<feature type="region of interest" description="Disordered" evidence="1">
    <location>
        <begin position="67"/>
        <end position="101"/>
    </location>
</feature>
<dbReference type="AlphaFoldDB" id="A0A917UWD7"/>
<comment type="caution">
    <text evidence="3">The sequence shown here is derived from an EMBL/GenBank/DDBJ whole genome shotgun (WGS) entry which is preliminary data.</text>
</comment>
<evidence type="ECO:0008006" key="5">
    <source>
        <dbReference type="Google" id="ProtNLM"/>
    </source>
</evidence>
<dbReference type="EMBL" id="BMOE01000025">
    <property type="protein sequence ID" value="GGJ89611.1"/>
    <property type="molecule type" value="Genomic_DNA"/>
</dbReference>
<evidence type="ECO:0000256" key="2">
    <source>
        <dbReference type="SAM" id="SignalP"/>
    </source>
</evidence>
<evidence type="ECO:0000256" key="1">
    <source>
        <dbReference type="SAM" id="MobiDB-lite"/>
    </source>
</evidence>
<dbReference type="Proteomes" id="UP000635726">
    <property type="component" value="Unassembled WGS sequence"/>
</dbReference>
<accession>A0A917UWD7</accession>
<gene>
    <name evidence="3" type="ORF">GCM10008939_36980</name>
</gene>
<proteinExistence type="predicted"/>
<keyword evidence="4" id="KW-1185">Reference proteome</keyword>